<organism evidence="1 2">
    <name type="scientific">Dioscorea alata</name>
    <name type="common">Purple yam</name>
    <dbReference type="NCBI Taxonomy" id="55571"/>
    <lineage>
        <taxon>Eukaryota</taxon>
        <taxon>Viridiplantae</taxon>
        <taxon>Streptophyta</taxon>
        <taxon>Embryophyta</taxon>
        <taxon>Tracheophyta</taxon>
        <taxon>Spermatophyta</taxon>
        <taxon>Magnoliopsida</taxon>
        <taxon>Liliopsida</taxon>
        <taxon>Dioscoreales</taxon>
        <taxon>Dioscoreaceae</taxon>
        <taxon>Dioscorea</taxon>
    </lineage>
</organism>
<comment type="caution">
    <text evidence="1">The sequence shown here is derived from an EMBL/GenBank/DDBJ whole genome shotgun (WGS) entry which is preliminary data.</text>
</comment>
<protein>
    <submittedName>
        <fullName evidence="1">Ribonuclease H-like protein</fullName>
    </submittedName>
</protein>
<evidence type="ECO:0000313" key="2">
    <source>
        <dbReference type="Proteomes" id="UP000827976"/>
    </source>
</evidence>
<dbReference type="Proteomes" id="UP000827976">
    <property type="component" value="Chromosome 8"/>
</dbReference>
<keyword evidence="2" id="KW-1185">Reference proteome</keyword>
<gene>
    <name evidence="1" type="ORF">IHE45_08G085500</name>
</gene>
<sequence>MEAGDCIQNHGVAVDLEKKRVKCNYCGKEVPGFNRLKHHLAAVGTDVLPCDVVPGNVKECLRTELLQKKKDKLIKEVGELVHPELPLRRKFVPVTIHENGSGSGSGSAAHTSPSLISECLKGKSVFMPKLEDNLSDNVTDSSMTEDGREFVKEEIKSENEMQAARCIGMFFCENGIDPKLVQSASFQTMVNAIRACAGGYRLPTSEELGGWILQEERSHVQLYVDCIKSSWAETGCSLLLDSWIDTRGRNLISFLVDCPNGTIFLRSVDASVVIHDVDALVSLLSSVIEEVGAKNVVQVISNDASPNMEAARHRIESAYRHIFWALCADCCLNLILEKIANTSLASNVIAQAKNITSFMYSHALPLELMRRFIGNTNLVKTTNLKYESAFLTLQNLMSKREKLIRMFNSRAWNESVWPSRYQGKLVAGLINNQCFWSAVNDVLKLTQPILRVLRDIHKRDKGAVGFIYDAMDRAKEEIKSNVGDEEAKYLPIWTMIDDIWNDYLHSPLHAAGYYLNPSLFYSNDFFVDHEVTTGLVTCTVRMTNGLANQQDLIAHQLNAYGTARDAFADEIAVAQRNKVSPALWWILFGCESPELQHLAVRILNQSCSGSARFSLSKKVTELVHAGGRNCIEQQRWSDVEFINNNIQLHHSSTDTNPQDGISSDDVNPLHDWFVGGSY</sequence>
<proteinExistence type="predicted"/>
<evidence type="ECO:0000313" key="1">
    <source>
        <dbReference type="EMBL" id="KAH7674607.1"/>
    </source>
</evidence>
<name>A0ACB7VKR6_DIOAL</name>
<reference evidence="2" key="1">
    <citation type="journal article" date="2022" name="Nat. Commun.">
        <title>Chromosome evolution and the genetic basis of agronomically important traits in greater yam.</title>
        <authorList>
            <person name="Bredeson J.V."/>
            <person name="Lyons J.B."/>
            <person name="Oniyinde I.O."/>
            <person name="Okereke N.R."/>
            <person name="Kolade O."/>
            <person name="Nnabue I."/>
            <person name="Nwadili C.O."/>
            <person name="Hribova E."/>
            <person name="Parker M."/>
            <person name="Nwogha J."/>
            <person name="Shu S."/>
            <person name="Carlson J."/>
            <person name="Kariba R."/>
            <person name="Muthemba S."/>
            <person name="Knop K."/>
            <person name="Barton G.J."/>
            <person name="Sherwood A.V."/>
            <person name="Lopez-Montes A."/>
            <person name="Asiedu R."/>
            <person name="Jamnadass R."/>
            <person name="Muchugi A."/>
            <person name="Goodstein D."/>
            <person name="Egesi C.N."/>
            <person name="Featherston J."/>
            <person name="Asfaw A."/>
            <person name="Simpson G.G."/>
            <person name="Dolezel J."/>
            <person name="Hendre P.S."/>
            <person name="Van Deynze A."/>
            <person name="Kumar P.L."/>
            <person name="Obidiegwu J.E."/>
            <person name="Bhattacharjee R."/>
            <person name="Rokhsar D.S."/>
        </authorList>
    </citation>
    <scope>NUCLEOTIDE SEQUENCE [LARGE SCALE GENOMIC DNA]</scope>
    <source>
        <strain evidence="2">cv. TDa95/00328</strain>
    </source>
</reference>
<dbReference type="EMBL" id="CM037018">
    <property type="protein sequence ID" value="KAH7674607.1"/>
    <property type="molecule type" value="Genomic_DNA"/>
</dbReference>
<accession>A0ACB7VKR6</accession>